<protein>
    <submittedName>
        <fullName evidence="2">Uncharacterized protein</fullName>
    </submittedName>
</protein>
<dbReference type="SUPFAM" id="SSF52954">
    <property type="entry name" value="Class II aaRS ABD-related"/>
    <property type="match status" value="1"/>
</dbReference>
<name>A0A4U1EHE9_MONMO</name>
<reference evidence="3" key="1">
    <citation type="journal article" date="2019" name="IScience">
        <title>Narwhal Genome Reveals Long-Term Low Genetic Diversity despite Current Large Abundance Size.</title>
        <authorList>
            <person name="Westbury M.V."/>
            <person name="Petersen B."/>
            <person name="Garde E."/>
            <person name="Heide-Jorgensen M.P."/>
            <person name="Lorenzen E.D."/>
        </authorList>
    </citation>
    <scope>NUCLEOTIDE SEQUENCE [LARGE SCALE GENOMIC DNA]</scope>
</reference>
<feature type="region of interest" description="Disordered" evidence="1">
    <location>
        <begin position="181"/>
        <end position="232"/>
    </location>
</feature>
<feature type="non-terminal residue" evidence="2">
    <location>
        <position position="232"/>
    </location>
</feature>
<dbReference type="Gene3D" id="3.40.50.800">
    <property type="entry name" value="Anticodon-binding domain"/>
    <property type="match status" value="1"/>
</dbReference>
<dbReference type="PANTHER" id="PTHR23295:SF5">
    <property type="entry name" value="SI:CH211-216L23.2"/>
    <property type="match status" value="1"/>
</dbReference>
<organism evidence="2 3">
    <name type="scientific">Monodon monoceros</name>
    <name type="common">Narwhal</name>
    <name type="synonym">Ceratodon monodon</name>
    <dbReference type="NCBI Taxonomy" id="40151"/>
    <lineage>
        <taxon>Eukaryota</taxon>
        <taxon>Metazoa</taxon>
        <taxon>Chordata</taxon>
        <taxon>Craniata</taxon>
        <taxon>Vertebrata</taxon>
        <taxon>Euteleostomi</taxon>
        <taxon>Mammalia</taxon>
        <taxon>Eutheria</taxon>
        <taxon>Laurasiatheria</taxon>
        <taxon>Artiodactyla</taxon>
        <taxon>Whippomorpha</taxon>
        <taxon>Cetacea</taxon>
        <taxon>Odontoceti</taxon>
        <taxon>Monodontidae</taxon>
        <taxon>Monodon</taxon>
    </lineage>
</organism>
<evidence type="ECO:0000256" key="1">
    <source>
        <dbReference type="SAM" id="MobiDB-lite"/>
    </source>
</evidence>
<dbReference type="Proteomes" id="UP000308365">
    <property type="component" value="Unassembled WGS sequence"/>
</dbReference>
<feature type="non-terminal residue" evidence="2">
    <location>
        <position position="1"/>
    </location>
</feature>
<dbReference type="EMBL" id="RWIC01001460">
    <property type="protein sequence ID" value="TKC35684.1"/>
    <property type="molecule type" value="Genomic_DNA"/>
</dbReference>
<dbReference type="AlphaFoldDB" id="A0A4U1EHE9"/>
<comment type="caution">
    <text evidence="2">The sequence shown here is derived from an EMBL/GenBank/DDBJ whole genome shotgun (WGS) entry which is preliminary data.</text>
</comment>
<proteinExistence type="predicted"/>
<evidence type="ECO:0000313" key="3">
    <source>
        <dbReference type="Proteomes" id="UP000308365"/>
    </source>
</evidence>
<feature type="compositionally biased region" description="Polar residues" evidence="1">
    <location>
        <begin position="187"/>
        <end position="199"/>
    </location>
</feature>
<dbReference type="InterPro" id="IPR036621">
    <property type="entry name" value="Anticodon-bd_dom_sf"/>
</dbReference>
<accession>A0A4U1EHE9</accession>
<evidence type="ECO:0000313" key="2">
    <source>
        <dbReference type="EMBL" id="TKC35684.1"/>
    </source>
</evidence>
<gene>
    <name evidence="2" type="ORF">EI555_001236</name>
</gene>
<dbReference type="PANTHER" id="PTHR23295">
    <property type="entry name" value="NUCLEAR RECEPTOR COACTIVATOR 5-RELATED"/>
    <property type="match status" value="1"/>
</dbReference>
<dbReference type="InterPro" id="IPR052600">
    <property type="entry name" value="Nuc_rcpt_coact/corep"/>
</dbReference>
<sequence length="232" mass="26064">DASVGDAQKEGRFQHFYQVIQQECDQERPSDCTIVSVDKEQREYATVVGNRLQDHGLVVEMIHLASESGLPEALQEVRDDGSPLIVLIDHHMPLEDALVLEAKEYRRFFAKREQQEHTGISLRAGDLVADFLARECLTSYCVPSGVQHLLFLLNEGRHLYKNELNLLIDYLKTRKGQLEGLEMPNPLSRSAHSSFQGKNTPVMGKPPPLLPTPRKRSFPGPPPPGSCQVPFD</sequence>